<dbReference type="CDD" id="cd06173">
    <property type="entry name" value="MFS_MefA_like"/>
    <property type="match status" value="1"/>
</dbReference>
<feature type="transmembrane region" description="Helical" evidence="6">
    <location>
        <begin position="83"/>
        <end position="111"/>
    </location>
</feature>
<keyword evidence="2" id="KW-1003">Cell membrane</keyword>
<dbReference type="GO" id="GO:0022857">
    <property type="term" value="F:transmembrane transporter activity"/>
    <property type="evidence" value="ECO:0007669"/>
    <property type="project" value="InterPro"/>
</dbReference>
<dbReference type="PANTHER" id="PTHR23513">
    <property type="entry name" value="INTEGRAL MEMBRANE EFFLUX PROTEIN-RELATED"/>
    <property type="match status" value="1"/>
</dbReference>
<proteinExistence type="predicted"/>
<evidence type="ECO:0000256" key="4">
    <source>
        <dbReference type="ARBA" id="ARBA00022989"/>
    </source>
</evidence>
<comment type="subcellular location">
    <subcellularLocation>
        <location evidence="1">Cell membrane</location>
        <topology evidence="1">Multi-pass membrane protein</topology>
    </subcellularLocation>
</comment>
<dbReference type="PANTHER" id="PTHR23513:SF6">
    <property type="entry name" value="MAJOR FACILITATOR SUPERFAMILY ASSOCIATED DOMAIN-CONTAINING PROTEIN"/>
    <property type="match status" value="1"/>
</dbReference>
<keyword evidence="4 6" id="KW-1133">Transmembrane helix</keyword>
<feature type="transmembrane region" description="Helical" evidence="6">
    <location>
        <begin position="21"/>
        <end position="42"/>
    </location>
</feature>
<keyword evidence="8" id="KW-1185">Reference proteome</keyword>
<feature type="transmembrane region" description="Helical" evidence="6">
    <location>
        <begin position="380"/>
        <end position="400"/>
    </location>
</feature>
<evidence type="ECO:0008006" key="9">
    <source>
        <dbReference type="Google" id="ProtNLM"/>
    </source>
</evidence>
<dbReference type="Gene3D" id="1.20.1250.20">
    <property type="entry name" value="MFS general substrate transporter like domains"/>
    <property type="match status" value="1"/>
</dbReference>
<dbReference type="GO" id="GO:0005886">
    <property type="term" value="C:plasma membrane"/>
    <property type="evidence" value="ECO:0007669"/>
    <property type="project" value="UniProtKB-SubCell"/>
</dbReference>
<feature type="transmembrane region" description="Helical" evidence="6">
    <location>
        <begin position="290"/>
        <end position="309"/>
    </location>
</feature>
<keyword evidence="5 6" id="KW-0472">Membrane</keyword>
<evidence type="ECO:0000256" key="2">
    <source>
        <dbReference type="ARBA" id="ARBA00022475"/>
    </source>
</evidence>
<evidence type="ECO:0000256" key="5">
    <source>
        <dbReference type="ARBA" id="ARBA00023136"/>
    </source>
</evidence>
<comment type="caution">
    <text evidence="7">The sequence shown here is derived from an EMBL/GenBank/DDBJ whole genome shotgun (WGS) entry which is preliminary data.</text>
</comment>
<reference evidence="7" key="1">
    <citation type="submission" date="2021-01" db="EMBL/GenBank/DDBJ databases">
        <title>Whole genome shotgun sequence of Rhizocola hellebori NBRC 109834.</title>
        <authorList>
            <person name="Komaki H."/>
            <person name="Tamura T."/>
        </authorList>
    </citation>
    <scope>NUCLEOTIDE SEQUENCE</scope>
    <source>
        <strain evidence="7">NBRC 109834</strain>
    </source>
</reference>
<dbReference type="Proteomes" id="UP000612899">
    <property type="component" value="Unassembled WGS sequence"/>
</dbReference>
<evidence type="ECO:0000256" key="3">
    <source>
        <dbReference type="ARBA" id="ARBA00022692"/>
    </source>
</evidence>
<dbReference type="Pfam" id="PF07690">
    <property type="entry name" value="MFS_1"/>
    <property type="match status" value="1"/>
</dbReference>
<evidence type="ECO:0000256" key="1">
    <source>
        <dbReference type="ARBA" id="ARBA00004651"/>
    </source>
</evidence>
<protein>
    <recommendedName>
        <fullName evidence="9">MFS transporter</fullName>
    </recommendedName>
</protein>
<gene>
    <name evidence="7" type="ORF">Rhe02_90400</name>
</gene>
<dbReference type="SUPFAM" id="SSF103473">
    <property type="entry name" value="MFS general substrate transporter"/>
    <property type="match status" value="1"/>
</dbReference>
<dbReference type="InterPro" id="IPR011701">
    <property type="entry name" value="MFS"/>
</dbReference>
<feature type="transmembrane region" description="Helical" evidence="6">
    <location>
        <begin position="54"/>
        <end position="71"/>
    </location>
</feature>
<evidence type="ECO:0000313" key="8">
    <source>
        <dbReference type="Proteomes" id="UP000612899"/>
    </source>
</evidence>
<evidence type="ECO:0000313" key="7">
    <source>
        <dbReference type="EMBL" id="GIH10973.1"/>
    </source>
</evidence>
<feature type="transmembrane region" description="Helical" evidence="6">
    <location>
        <begin position="219"/>
        <end position="245"/>
    </location>
</feature>
<organism evidence="7 8">
    <name type="scientific">Rhizocola hellebori</name>
    <dbReference type="NCBI Taxonomy" id="1392758"/>
    <lineage>
        <taxon>Bacteria</taxon>
        <taxon>Bacillati</taxon>
        <taxon>Actinomycetota</taxon>
        <taxon>Actinomycetes</taxon>
        <taxon>Micromonosporales</taxon>
        <taxon>Micromonosporaceae</taxon>
        <taxon>Rhizocola</taxon>
    </lineage>
</organism>
<feature type="transmembrane region" description="Helical" evidence="6">
    <location>
        <begin position="257"/>
        <end position="278"/>
    </location>
</feature>
<dbReference type="InterPro" id="IPR036259">
    <property type="entry name" value="MFS_trans_sf"/>
</dbReference>
<feature type="transmembrane region" description="Helical" evidence="6">
    <location>
        <begin position="165"/>
        <end position="188"/>
    </location>
</feature>
<sequence length="421" mass="44937">MARLLDQPGYARFWTSETVSTFGTYVSAVAMPLVASFTVRATEFEFGLLTGARYAPYLAFGLLAGVIADRYRRRPLLISMDLGRFLLLGLLTGLLFSGTLTLYSLMAFVALAGTMSLFYEAAHQSYLPRLVQPDVLPRANARLQLSGFVAQTTGPLLGGSLIRLIGLPLSLAVDACSYLASAVLLATIKRPEPAPEVRPRHLKTELREGLSWVYRHRVLAPYAVTLHAHFLFESMASVVFTLLVLQGLEPGLPEKEAGFRLGVVLAIGGVGAVAGSWASGWAGRLGMGRLLVRGRWLAVLGWALAAVAGSGSAGWVMAAASQFVVWFAIGLSSPHELGYRQAVTPDRLQGRMNATIRSLNWGMLTIGAPVGGLLTQSLGYRGALWLATTGIALTALAATLSPVRHARHPAADPQLKVTSAG</sequence>
<evidence type="ECO:0000256" key="6">
    <source>
        <dbReference type="SAM" id="Phobius"/>
    </source>
</evidence>
<dbReference type="EMBL" id="BONY01000114">
    <property type="protein sequence ID" value="GIH10973.1"/>
    <property type="molecule type" value="Genomic_DNA"/>
</dbReference>
<dbReference type="AlphaFoldDB" id="A0A8J3QKB8"/>
<name>A0A8J3QKB8_9ACTN</name>
<accession>A0A8J3QKB8</accession>
<keyword evidence="3 6" id="KW-0812">Transmembrane</keyword>
<dbReference type="RefSeq" id="WP_203914696.1">
    <property type="nucleotide sequence ID" value="NZ_BONY01000114.1"/>
</dbReference>